<dbReference type="STRING" id="578458.D8PM60"/>
<feature type="compositionally biased region" description="Polar residues" evidence="1">
    <location>
        <begin position="22"/>
        <end position="33"/>
    </location>
</feature>
<protein>
    <submittedName>
        <fullName evidence="2">Expressed protein</fullName>
    </submittedName>
</protein>
<organism evidence="3">
    <name type="scientific">Schizophyllum commune (strain H4-8 / FGSC 9210)</name>
    <name type="common">Split gill fungus</name>
    <dbReference type="NCBI Taxonomy" id="578458"/>
    <lineage>
        <taxon>Eukaryota</taxon>
        <taxon>Fungi</taxon>
        <taxon>Dikarya</taxon>
        <taxon>Basidiomycota</taxon>
        <taxon>Agaricomycotina</taxon>
        <taxon>Agaricomycetes</taxon>
        <taxon>Agaricomycetidae</taxon>
        <taxon>Agaricales</taxon>
        <taxon>Schizophyllaceae</taxon>
        <taxon>Schizophyllum</taxon>
    </lineage>
</organism>
<dbReference type="InParanoid" id="D8PM60"/>
<evidence type="ECO:0000313" key="3">
    <source>
        <dbReference type="Proteomes" id="UP000007431"/>
    </source>
</evidence>
<feature type="compositionally biased region" description="Low complexity" evidence="1">
    <location>
        <begin position="72"/>
        <end position="93"/>
    </location>
</feature>
<evidence type="ECO:0000313" key="2">
    <source>
        <dbReference type="EMBL" id="EFJ02797.1"/>
    </source>
</evidence>
<feature type="non-terminal residue" evidence="2">
    <location>
        <position position="169"/>
    </location>
</feature>
<dbReference type="AlphaFoldDB" id="D8PM60"/>
<proteinExistence type="predicted"/>
<dbReference type="EMBL" id="GL377302">
    <property type="protein sequence ID" value="EFJ02797.1"/>
    <property type="molecule type" value="Genomic_DNA"/>
</dbReference>
<evidence type="ECO:0000256" key="1">
    <source>
        <dbReference type="SAM" id="MobiDB-lite"/>
    </source>
</evidence>
<feature type="region of interest" description="Disordered" evidence="1">
    <location>
        <begin position="1"/>
        <end position="103"/>
    </location>
</feature>
<name>D8PM60_SCHCM</name>
<sequence length="169" mass="18837">MAVLAPVDWNSPRDNTMDAPKQRSQSADPSQPTFQPPHPQRQQSQAQQPPAGPPFVFQQQPQGSWTPSIAAQPFYPSFYQNQQQPQQPQQQQQPYPPQAYLDPANAQIAQWAYHQMMVQQGYTMPPQMQHPGQRGSPQGAPGDFFSQNTFNPFPSGTPPPNPRTGSSTD</sequence>
<feature type="region of interest" description="Disordered" evidence="1">
    <location>
        <begin position="122"/>
        <end position="169"/>
    </location>
</feature>
<accession>D8PM60</accession>
<dbReference type="Proteomes" id="UP000007431">
    <property type="component" value="Unassembled WGS sequence"/>
</dbReference>
<gene>
    <name evidence="2" type="ORF">SCHCODRAFT_65177</name>
</gene>
<feature type="compositionally biased region" description="Low complexity" evidence="1">
    <location>
        <begin position="40"/>
        <end position="64"/>
    </location>
</feature>
<dbReference type="VEuPathDB" id="FungiDB:SCHCODRAFT_02662337"/>
<reference evidence="2 3" key="1">
    <citation type="journal article" date="2010" name="Nat. Biotechnol.">
        <title>Genome sequence of the model mushroom Schizophyllum commune.</title>
        <authorList>
            <person name="Ohm R.A."/>
            <person name="de Jong J.F."/>
            <person name="Lugones L.G."/>
            <person name="Aerts A."/>
            <person name="Kothe E."/>
            <person name="Stajich J.E."/>
            <person name="de Vries R.P."/>
            <person name="Record E."/>
            <person name="Levasseur A."/>
            <person name="Baker S.E."/>
            <person name="Bartholomew K.A."/>
            <person name="Coutinho P.M."/>
            <person name="Erdmann S."/>
            <person name="Fowler T.J."/>
            <person name="Gathman A.C."/>
            <person name="Lombard V."/>
            <person name="Henrissat B."/>
            <person name="Knabe N."/>
            <person name="Kuees U."/>
            <person name="Lilly W.W."/>
            <person name="Lindquist E."/>
            <person name="Lucas S."/>
            <person name="Magnuson J.K."/>
            <person name="Piumi F."/>
            <person name="Raudaskoski M."/>
            <person name="Salamov A."/>
            <person name="Schmutz J."/>
            <person name="Schwarze F.W.M.R."/>
            <person name="vanKuyk P.A."/>
            <person name="Horton J.S."/>
            <person name="Grigoriev I.V."/>
            <person name="Woesten H.A.B."/>
        </authorList>
    </citation>
    <scope>NUCLEOTIDE SEQUENCE [LARGE SCALE GENOMIC DNA]</scope>
    <source>
        <strain evidence="3">H4-8 / FGSC 9210</strain>
    </source>
</reference>
<dbReference type="HOGENOM" id="CLU_1582444_0_0_1"/>
<keyword evidence="3" id="KW-1185">Reference proteome</keyword>